<evidence type="ECO:0000256" key="8">
    <source>
        <dbReference type="ARBA" id="ARBA00031155"/>
    </source>
</evidence>
<comment type="catalytic activity">
    <reaction evidence="9">
        <text>3 propionate 3-nitronate + 3 O2 + H2O = 3 3-oxopropanoate + 2 nitrate + nitrite + H2O2 + 3 H(+)</text>
        <dbReference type="Rhea" id="RHEA:57332"/>
        <dbReference type="ChEBI" id="CHEBI:15377"/>
        <dbReference type="ChEBI" id="CHEBI:15378"/>
        <dbReference type="ChEBI" id="CHEBI:15379"/>
        <dbReference type="ChEBI" id="CHEBI:16240"/>
        <dbReference type="ChEBI" id="CHEBI:16301"/>
        <dbReference type="ChEBI" id="CHEBI:17632"/>
        <dbReference type="ChEBI" id="CHEBI:33190"/>
        <dbReference type="ChEBI" id="CHEBI:136067"/>
    </reaction>
</comment>
<dbReference type="Pfam" id="PF03060">
    <property type="entry name" value="NMO"/>
    <property type="match status" value="1"/>
</dbReference>
<name>A0ABT9PW98_9HYPH</name>
<keyword evidence="6 11" id="KW-0560">Oxidoreductase</keyword>
<evidence type="ECO:0000256" key="7">
    <source>
        <dbReference type="ARBA" id="ARBA00023033"/>
    </source>
</evidence>
<dbReference type="GO" id="GO:0018580">
    <property type="term" value="F:nitronate monooxygenase activity"/>
    <property type="evidence" value="ECO:0007669"/>
    <property type="project" value="UniProtKB-EC"/>
</dbReference>
<gene>
    <name evidence="11" type="ORF">J2T09_003540</name>
</gene>
<dbReference type="RefSeq" id="WP_306836951.1">
    <property type="nucleotide sequence ID" value="NZ_JAUSRF010000011.1"/>
</dbReference>
<sequence>MIDLLGTRYPIIQAPMAGVSTPALAAAVSNAGALGSLGVGASSVAKARSMILETRSLTTLPFNVNVFCHAPSQRDRNAEAAWISHFAVFFEELGAKAPEQLNEIYQTFLLDDEALRMLLELRPAFVSFHFGIPAAEMIAAFRNAGIKTLATATNLNDALTIEAAGVDGIIAQGIEAGGHRGVFDTRALDEKLGTLPLLRQLVRGTSLPVIAAGGIMDGSAIKEALDTGAAAAQLGTAFILCPETSADAGYRASLKSVRSHKTRLTSVVSGRPARGIMNRLIEHGETATAPRPADYPVAYDLAKQLHEAAKGASDYEFAAHWAGQKASLSRELPAARLVRVLVEELAAANGARA</sequence>
<feature type="signal peptide" evidence="10">
    <location>
        <begin position="1"/>
        <end position="25"/>
    </location>
</feature>
<dbReference type="SUPFAM" id="SSF51412">
    <property type="entry name" value="Inosine monophosphate dehydrogenase (IMPDH)"/>
    <property type="match status" value="1"/>
</dbReference>
<protein>
    <recommendedName>
        <fullName evidence="8">Propionate 3-nitronate monooxygenase</fullName>
    </recommendedName>
</protein>
<dbReference type="InterPro" id="IPR004136">
    <property type="entry name" value="NMO"/>
</dbReference>
<evidence type="ECO:0000313" key="11">
    <source>
        <dbReference type="EMBL" id="MDP9838768.1"/>
    </source>
</evidence>
<evidence type="ECO:0000313" key="12">
    <source>
        <dbReference type="Proteomes" id="UP001241472"/>
    </source>
</evidence>
<evidence type="ECO:0000256" key="4">
    <source>
        <dbReference type="ARBA" id="ARBA00022630"/>
    </source>
</evidence>
<keyword evidence="7 11" id="KW-0503">Monooxygenase</keyword>
<evidence type="ECO:0000256" key="5">
    <source>
        <dbReference type="ARBA" id="ARBA00022643"/>
    </source>
</evidence>
<evidence type="ECO:0000256" key="3">
    <source>
        <dbReference type="ARBA" id="ARBA00022575"/>
    </source>
</evidence>
<dbReference type="Gene3D" id="3.20.20.70">
    <property type="entry name" value="Aldolase class I"/>
    <property type="match status" value="1"/>
</dbReference>
<dbReference type="EMBL" id="JAUSRF010000011">
    <property type="protein sequence ID" value="MDP9838768.1"/>
    <property type="molecule type" value="Genomic_DNA"/>
</dbReference>
<evidence type="ECO:0000256" key="1">
    <source>
        <dbReference type="ARBA" id="ARBA00001917"/>
    </source>
</evidence>
<dbReference type="CDD" id="cd04730">
    <property type="entry name" value="NPD_like"/>
    <property type="match status" value="1"/>
</dbReference>
<keyword evidence="10" id="KW-0732">Signal</keyword>
<keyword evidence="12" id="KW-1185">Reference proteome</keyword>
<organism evidence="11 12">
    <name type="scientific">Neorhizobium huautlense</name>
    <dbReference type="NCBI Taxonomy" id="67774"/>
    <lineage>
        <taxon>Bacteria</taxon>
        <taxon>Pseudomonadati</taxon>
        <taxon>Pseudomonadota</taxon>
        <taxon>Alphaproteobacteria</taxon>
        <taxon>Hyphomicrobiales</taxon>
        <taxon>Rhizobiaceae</taxon>
        <taxon>Rhizobium/Agrobacterium group</taxon>
        <taxon>Neorhizobium</taxon>
    </lineage>
</organism>
<keyword evidence="3" id="KW-0216">Detoxification</keyword>
<comment type="caution">
    <text evidence="11">The sequence shown here is derived from an EMBL/GenBank/DDBJ whole genome shotgun (WGS) entry which is preliminary data.</text>
</comment>
<keyword evidence="4" id="KW-0285">Flavoprotein</keyword>
<feature type="chain" id="PRO_5045134239" description="Propionate 3-nitronate monooxygenase" evidence="10">
    <location>
        <begin position="26"/>
        <end position="353"/>
    </location>
</feature>
<keyword evidence="5" id="KW-0288">FMN</keyword>
<evidence type="ECO:0000256" key="6">
    <source>
        <dbReference type="ARBA" id="ARBA00023002"/>
    </source>
</evidence>
<comment type="cofactor">
    <cofactor evidence="1">
        <name>FMN</name>
        <dbReference type="ChEBI" id="CHEBI:58210"/>
    </cofactor>
</comment>
<evidence type="ECO:0000256" key="2">
    <source>
        <dbReference type="ARBA" id="ARBA00009881"/>
    </source>
</evidence>
<proteinExistence type="inferred from homology"/>
<dbReference type="Proteomes" id="UP001241472">
    <property type="component" value="Unassembled WGS sequence"/>
</dbReference>
<comment type="similarity">
    <text evidence="2">Belongs to the nitronate monooxygenase family. NMO class I subfamily.</text>
</comment>
<dbReference type="InterPro" id="IPR013785">
    <property type="entry name" value="Aldolase_TIM"/>
</dbReference>
<dbReference type="PANTHER" id="PTHR42747:SF3">
    <property type="entry name" value="NITRONATE MONOOXYGENASE-RELATED"/>
    <property type="match status" value="1"/>
</dbReference>
<dbReference type="PANTHER" id="PTHR42747">
    <property type="entry name" value="NITRONATE MONOOXYGENASE-RELATED"/>
    <property type="match status" value="1"/>
</dbReference>
<accession>A0ABT9PW98</accession>
<reference evidence="11 12" key="1">
    <citation type="submission" date="2023-07" db="EMBL/GenBank/DDBJ databases">
        <title>Sorghum-associated microbial communities from plants grown in Nebraska, USA.</title>
        <authorList>
            <person name="Schachtman D."/>
        </authorList>
    </citation>
    <scope>NUCLEOTIDE SEQUENCE [LARGE SCALE GENOMIC DNA]</scope>
    <source>
        <strain evidence="11 12">DS1307</strain>
    </source>
</reference>
<evidence type="ECO:0000256" key="10">
    <source>
        <dbReference type="SAM" id="SignalP"/>
    </source>
</evidence>
<evidence type="ECO:0000256" key="9">
    <source>
        <dbReference type="ARBA" id="ARBA00049401"/>
    </source>
</evidence>